<reference evidence="1" key="1">
    <citation type="submission" date="2023-06" db="EMBL/GenBank/DDBJ databases">
        <authorList>
            <consortium name="Lawrence Berkeley National Laboratory"/>
            <person name="Ahrendt S."/>
            <person name="Sahu N."/>
            <person name="Indic B."/>
            <person name="Wong-Bajracharya J."/>
            <person name="Merenyi Z."/>
            <person name="Ke H.-M."/>
            <person name="Monk M."/>
            <person name="Kocsube S."/>
            <person name="Drula E."/>
            <person name="Lipzen A."/>
            <person name="Balint B."/>
            <person name="Henrissat B."/>
            <person name="Andreopoulos B."/>
            <person name="Martin F.M."/>
            <person name="Harder C.B."/>
            <person name="Rigling D."/>
            <person name="Ford K.L."/>
            <person name="Foster G.D."/>
            <person name="Pangilinan J."/>
            <person name="Papanicolaou A."/>
            <person name="Barry K."/>
            <person name="LaButti K."/>
            <person name="Viragh M."/>
            <person name="Koriabine M."/>
            <person name="Yan M."/>
            <person name="Riley R."/>
            <person name="Champramary S."/>
            <person name="Plett K.L."/>
            <person name="Tsai I.J."/>
            <person name="Slot J."/>
            <person name="Sipos G."/>
            <person name="Plett J."/>
            <person name="Nagy L.G."/>
            <person name="Grigoriev I.V."/>
        </authorList>
    </citation>
    <scope>NUCLEOTIDE SEQUENCE</scope>
    <source>
        <strain evidence="1">FPL87.14</strain>
    </source>
</reference>
<comment type="caution">
    <text evidence="1">The sequence shown here is derived from an EMBL/GenBank/DDBJ whole genome shotgun (WGS) entry which is preliminary data.</text>
</comment>
<accession>A0AA39J0A3</accession>
<dbReference type="EMBL" id="JAUEPT010000094">
    <property type="protein sequence ID" value="KAK0432414.1"/>
    <property type="molecule type" value="Genomic_DNA"/>
</dbReference>
<evidence type="ECO:0000313" key="2">
    <source>
        <dbReference type="Proteomes" id="UP001175226"/>
    </source>
</evidence>
<proteinExistence type="predicted"/>
<gene>
    <name evidence="1" type="ORF">EV421DRAFT_1742280</name>
</gene>
<sequence length="132" mass="14934">MIGRRQGWFVGALEFRRVMRLIEDRRTGRKKGAYSGVTLTKGHHLVIHRLERAIVRLQQFATMHTVLFNLSASIYDHPQLCYTNTNRAIPYNKDTALSFLLGNHADLPTLSLISPVLPLSVAFLDTVARGHP</sequence>
<organism evidence="1 2">
    <name type="scientific">Armillaria borealis</name>
    <dbReference type="NCBI Taxonomy" id="47425"/>
    <lineage>
        <taxon>Eukaryota</taxon>
        <taxon>Fungi</taxon>
        <taxon>Dikarya</taxon>
        <taxon>Basidiomycota</taxon>
        <taxon>Agaricomycotina</taxon>
        <taxon>Agaricomycetes</taxon>
        <taxon>Agaricomycetidae</taxon>
        <taxon>Agaricales</taxon>
        <taxon>Marasmiineae</taxon>
        <taxon>Physalacriaceae</taxon>
        <taxon>Armillaria</taxon>
    </lineage>
</organism>
<dbReference type="AlphaFoldDB" id="A0AA39J0A3"/>
<keyword evidence="2" id="KW-1185">Reference proteome</keyword>
<evidence type="ECO:0000313" key="1">
    <source>
        <dbReference type="EMBL" id="KAK0432414.1"/>
    </source>
</evidence>
<dbReference type="Proteomes" id="UP001175226">
    <property type="component" value="Unassembled WGS sequence"/>
</dbReference>
<name>A0AA39J0A3_9AGAR</name>
<protein>
    <submittedName>
        <fullName evidence="1">Uncharacterized protein</fullName>
    </submittedName>
</protein>